<feature type="transmembrane region" description="Helical" evidence="1">
    <location>
        <begin position="56"/>
        <end position="73"/>
    </location>
</feature>
<name>A0ABT1JXU2_9ACTN</name>
<keyword evidence="3" id="KW-1185">Reference proteome</keyword>
<sequence>MGPRPAVLEWMVWTAPTALVFAGLGALLCVMAVWAKLSPPVARRGFLRIETDRGDRLYIGLISAAVVLAGWIAVTDLSMWLALGCALLVAVVIGIWG</sequence>
<protein>
    <submittedName>
        <fullName evidence="2">Small integral membrane protein</fullName>
    </submittedName>
</protein>
<evidence type="ECO:0000313" key="3">
    <source>
        <dbReference type="Proteomes" id="UP001320766"/>
    </source>
</evidence>
<dbReference type="RefSeq" id="WP_253767273.1">
    <property type="nucleotide sequence ID" value="NZ_BAAAVE010000019.1"/>
</dbReference>
<evidence type="ECO:0000256" key="1">
    <source>
        <dbReference type="SAM" id="Phobius"/>
    </source>
</evidence>
<dbReference type="Pfam" id="PF09928">
    <property type="entry name" value="DUF2160"/>
    <property type="match status" value="1"/>
</dbReference>
<reference evidence="2 3" key="1">
    <citation type="submission" date="2022-06" db="EMBL/GenBank/DDBJ databases">
        <title>Sequencing the genomes of 1000 actinobacteria strains.</title>
        <authorList>
            <person name="Klenk H.-P."/>
        </authorList>
    </citation>
    <scope>NUCLEOTIDE SEQUENCE [LARGE SCALE GENOMIC DNA]</scope>
    <source>
        <strain evidence="2 3">DSM 44170</strain>
    </source>
</reference>
<feature type="transmembrane region" description="Helical" evidence="1">
    <location>
        <begin position="12"/>
        <end position="35"/>
    </location>
</feature>
<feature type="transmembrane region" description="Helical" evidence="1">
    <location>
        <begin position="79"/>
        <end position="96"/>
    </location>
</feature>
<keyword evidence="1" id="KW-0812">Transmembrane</keyword>
<dbReference type="EMBL" id="JAMZEC010000001">
    <property type="protein sequence ID" value="MCP2345589.1"/>
    <property type="molecule type" value="Genomic_DNA"/>
</dbReference>
<organism evidence="2 3">
    <name type="scientific">Nonomuraea roseoviolacea subsp. carminata</name>
    <dbReference type="NCBI Taxonomy" id="160689"/>
    <lineage>
        <taxon>Bacteria</taxon>
        <taxon>Bacillati</taxon>
        <taxon>Actinomycetota</taxon>
        <taxon>Actinomycetes</taxon>
        <taxon>Streptosporangiales</taxon>
        <taxon>Streptosporangiaceae</taxon>
        <taxon>Nonomuraea</taxon>
    </lineage>
</organism>
<comment type="caution">
    <text evidence="2">The sequence shown here is derived from an EMBL/GenBank/DDBJ whole genome shotgun (WGS) entry which is preliminary data.</text>
</comment>
<proteinExistence type="predicted"/>
<keyword evidence="1" id="KW-0472">Membrane</keyword>
<accession>A0ABT1JXU2</accession>
<gene>
    <name evidence="2" type="ORF">HD595_001711</name>
</gene>
<dbReference type="InterPro" id="IPR018678">
    <property type="entry name" value="DUF2160_TM"/>
</dbReference>
<evidence type="ECO:0000313" key="2">
    <source>
        <dbReference type="EMBL" id="MCP2345589.1"/>
    </source>
</evidence>
<dbReference type="Proteomes" id="UP001320766">
    <property type="component" value="Unassembled WGS sequence"/>
</dbReference>
<keyword evidence="1" id="KW-1133">Transmembrane helix</keyword>